<feature type="compositionally biased region" description="Polar residues" evidence="5">
    <location>
        <begin position="21"/>
        <end position="30"/>
    </location>
</feature>
<evidence type="ECO:0000256" key="1">
    <source>
        <dbReference type="ARBA" id="ARBA00022723"/>
    </source>
</evidence>
<reference evidence="7" key="1">
    <citation type="submission" date="2020-05" db="EMBL/GenBank/DDBJ databases">
        <title>Phylogenomic resolution of chytrid fungi.</title>
        <authorList>
            <person name="Stajich J.E."/>
            <person name="Amses K."/>
            <person name="Simmons R."/>
            <person name="Seto K."/>
            <person name="Myers J."/>
            <person name="Bonds A."/>
            <person name="Quandt C.A."/>
            <person name="Barry K."/>
            <person name="Liu P."/>
            <person name="Grigoriev I."/>
            <person name="Longcore J.E."/>
            <person name="James T.Y."/>
        </authorList>
    </citation>
    <scope>NUCLEOTIDE SEQUENCE</scope>
    <source>
        <strain evidence="7">JEL0379</strain>
    </source>
</reference>
<protein>
    <recommendedName>
        <fullName evidence="6">FYVE-type domain-containing protein</fullName>
    </recommendedName>
</protein>
<dbReference type="Gene3D" id="3.30.40.10">
    <property type="entry name" value="Zinc/RING finger domain, C3HC4 (zinc finger)"/>
    <property type="match status" value="1"/>
</dbReference>
<evidence type="ECO:0000256" key="2">
    <source>
        <dbReference type="ARBA" id="ARBA00022771"/>
    </source>
</evidence>
<dbReference type="Pfam" id="PF01363">
    <property type="entry name" value="FYVE"/>
    <property type="match status" value="1"/>
</dbReference>
<dbReference type="SUPFAM" id="SSF57903">
    <property type="entry name" value="FYVE/PHD zinc finger"/>
    <property type="match status" value="1"/>
</dbReference>
<dbReference type="GO" id="GO:0008270">
    <property type="term" value="F:zinc ion binding"/>
    <property type="evidence" value="ECO:0007669"/>
    <property type="project" value="UniProtKB-KW"/>
</dbReference>
<feature type="region of interest" description="Disordered" evidence="5">
    <location>
        <begin position="1"/>
        <end position="85"/>
    </location>
</feature>
<dbReference type="CDD" id="cd15760">
    <property type="entry name" value="FYVE_scVPS27p_like"/>
    <property type="match status" value="1"/>
</dbReference>
<evidence type="ECO:0000256" key="5">
    <source>
        <dbReference type="SAM" id="MobiDB-lite"/>
    </source>
</evidence>
<keyword evidence="1" id="KW-0479">Metal-binding</keyword>
<keyword evidence="3" id="KW-0862">Zinc</keyword>
<dbReference type="EMBL" id="JADGJQ010000054">
    <property type="protein sequence ID" value="KAJ3175250.1"/>
    <property type="molecule type" value="Genomic_DNA"/>
</dbReference>
<dbReference type="Proteomes" id="UP001212152">
    <property type="component" value="Unassembled WGS sequence"/>
</dbReference>
<evidence type="ECO:0000313" key="8">
    <source>
        <dbReference type="Proteomes" id="UP001212152"/>
    </source>
</evidence>
<evidence type="ECO:0000256" key="3">
    <source>
        <dbReference type="ARBA" id="ARBA00022833"/>
    </source>
</evidence>
<keyword evidence="2 4" id="KW-0863">Zinc-finger</keyword>
<gene>
    <name evidence="7" type="ORF">HDU87_006332</name>
</gene>
<dbReference type="PROSITE" id="PS50178">
    <property type="entry name" value="ZF_FYVE"/>
    <property type="match status" value="1"/>
</dbReference>
<comment type="caution">
    <text evidence="7">The sequence shown here is derived from an EMBL/GenBank/DDBJ whole genome shotgun (WGS) entry which is preliminary data.</text>
</comment>
<sequence>MDPQTLFNRLHKRPSRPVIGSNPSNLNPANHTHYALPPPAGAPESGTHSQSLRALGTSLPSRQHFGRERTASNATLPTPVRRSHEPSIHLRRGPVIGSLKGESTGFVMGPPTRAHWKPDGEAPECDGCGETFGFLLRRHHCRRCGGVFCMSCSSHFISLDQNANFHPAGTVSRVCGTCFADYQTRGSHHVGLATPPTAPVAPAAQAANGTEAAAAAAAGVKEPSPTLPQPSPGSVSKAMPMPPGKGDKVGEAAMSLMSVPSDWQWSTF</sequence>
<dbReference type="PANTHER" id="PTHR23164">
    <property type="entry name" value="EARLY ENDOSOME ANTIGEN 1"/>
    <property type="match status" value="1"/>
</dbReference>
<evidence type="ECO:0000256" key="4">
    <source>
        <dbReference type="PROSITE-ProRule" id="PRU00091"/>
    </source>
</evidence>
<feature type="domain" description="FYVE-type" evidence="6">
    <location>
        <begin position="119"/>
        <end position="183"/>
    </location>
</feature>
<dbReference type="SMART" id="SM00064">
    <property type="entry name" value="FYVE"/>
    <property type="match status" value="1"/>
</dbReference>
<evidence type="ECO:0000259" key="6">
    <source>
        <dbReference type="PROSITE" id="PS50178"/>
    </source>
</evidence>
<dbReference type="InterPro" id="IPR011011">
    <property type="entry name" value="Znf_FYVE_PHD"/>
</dbReference>
<dbReference type="InterPro" id="IPR013083">
    <property type="entry name" value="Znf_RING/FYVE/PHD"/>
</dbReference>
<dbReference type="AlphaFoldDB" id="A0AAD5TFL4"/>
<dbReference type="PANTHER" id="PTHR23164:SF30">
    <property type="entry name" value="EARLY ENDOSOME ANTIGEN 1"/>
    <property type="match status" value="1"/>
</dbReference>
<accession>A0AAD5TFL4</accession>
<organism evidence="7 8">
    <name type="scientific">Geranomyces variabilis</name>
    <dbReference type="NCBI Taxonomy" id="109894"/>
    <lineage>
        <taxon>Eukaryota</taxon>
        <taxon>Fungi</taxon>
        <taxon>Fungi incertae sedis</taxon>
        <taxon>Chytridiomycota</taxon>
        <taxon>Chytridiomycota incertae sedis</taxon>
        <taxon>Chytridiomycetes</taxon>
        <taxon>Spizellomycetales</taxon>
        <taxon>Powellomycetaceae</taxon>
        <taxon>Geranomyces</taxon>
    </lineage>
</organism>
<name>A0AAD5TFL4_9FUNG</name>
<evidence type="ECO:0000313" key="7">
    <source>
        <dbReference type="EMBL" id="KAJ3175250.1"/>
    </source>
</evidence>
<feature type="region of interest" description="Disordered" evidence="5">
    <location>
        <begin position="219"/>
        <end position="248"/>
    </location>
</feature>
<proteinExistence type="predicted"/>
<keyword evidence="8" id="KW-1185">Reference proteome</keyword>
<dbReference type="InterPro" id="IPR000306">
    <property type="entry name" value="Znf_FYVE"/>
</dbReference>
<dbReference type="InterPro" id="IPR017455">
    <property type="entry name" value="Znf_FYVE-rel"/>
</dbReference>